<evidence type="ECO:0000256" key="1">
    <source>
        <dbReference type="ARBA" id="ARBA00001946"/>
    </source>
</evidence>
<dbReference type="InterPro" id="IPR036412">
    <property type="entry name" value="HAD-like_sf"/>
</dbReference>
<sequence>MGRDTVAVLFDVDDTLFDYGGAERDAIAAHLRDEGLAGAFPSAEAAAELWHAVMQRQYARFLAGELTFPGQQAARAREFAAAAGRPLGDEAAAAAWFGRYHVHYRACWRAFPDAAPALAALRGAGVRLGVVSNSSAAAQRPKLARLGLDGYLADGPLVCAGEFGAAKPDPSIFLAACAELGLPPERVAYVGDRRDLDAEAAAAAGLTGVWLDRAGSGGDAGTGSGFDDDSDDGILTVTSLAELAGLLRAGPGDASRR</sequence>
<accession>A0A1J7BEL5</accession>
<dbReference type="NCBIfam" id="TIGR01549">
    <property type="entry name" value="HAD-SF-IA-v1"/>
    <property type="match status" value="1"/>
</dbReference>
<evidence type="ECO:0000313" key="4">
    <source>
        <dbReference type="EMBL" id="OIV37135.1"/>
    </source>
</evidence>
<dbReference type="Proteomes" id="UP000243342">
    <property type="component" value="Unassembled WGS sequence"/>
</dbReference>
<dbReference type="PRINTS" id="PR00413">
    <property type="entry name" value="HADHALOGNASE"/>
</dbReference>
<evidence type="ECO:0008006" key="6">
    <source>
        <dbReference type="Google" id="ProtNLM"/>
    </source>
</evidence>
<dbReference type="AlphaFoldDB" id="A0A1J7BEL5"/>
<dbReference type="InterPro" id="IPR006549">
    <property type="entry name" value="HAD-SF_hydro_IIIA"/>
</dbReference>
<keyword evidence="3" id="KW-0460">Magnesium</keyword>
<dbReference type="STRING" id="1428644.BIV57_12455"/>
<keyword evidence="5" id="KW-1185">Reference proteome</keyword>
<dbReference type="GO" id="GO:0044281">
    <property type="term" value="P:small molecule metabolic process"/>
    <property type="evidence" value="ECO:0007669"/>
    <property type="project" value="UniProtKB-ARBA"/>
</dbReference>
<name>A0A1J7BEL5_9ACTN</name>
<dbReference type="RefSeq" id="WP_071656869.1">
    <property type="nucleotide sequence ID" value="NZ_MLCF01000062.1"/>
</dbReference>
<protein>
    <recommendedName>
        <fullName evidence="6">Hydrolase</fullName>
    </recommendedName>
</protein>
<dbReference type="Gene3D" id="1.20.120.1600">
    <property type="match status" value="1"/>
</dbReference>
<dbReference type="EMBL" id="MLCF01000062">
    <property type="protein sequence ID" value="OIV37135.1"/>
    <property type="molecule type" value="Genomic_DNA"/>
</dbReference>
<dbReference type="SFLD" id="SFLDG01129">
    <property type="entry name" value="C1.5:_HAD__Beta-PGM__Phosphata"/>
    <property type="match status" value="1"/>
</dbReference>
<dbReference type="SUPFAM" id="SSF56784">
    <property type="entry name" value="HAD-like"/>
    <property type="match status" value="1"/>
</dbReference>
<dbReference type="GO" id="GO:0016787">
    <property type="term" value="F:hydrolase activity"/>
    <property type="evidence" value="ECO:0007669"/>
    <property type="project" value="UniProtKB-KW"/>
</dbReference>
<comment type="caution">
    <text evidence="4">The sequence shown here is derived from an EMBL/GenBank/DDBJ whole genome shotgun (WGS) entry which is preliminary data.</text>
</comment>
<dbReference type="PANTHER" id="PTHR46470">
    <property type="entry name" value="N-ACYLNEURAMINATE-9-PHOSPHATASE"/>
    <property type="match status" value="1"/>
</dbReference>
<evidence type="ECO:0000256" key="3">
    <source>
        <dbReference type="ARBA" id="ARBA00022842"/>
    </source>
</evidence>
<organism evidence="4 5">
    <name type="scientific">Mangrovactinospora gilvigrisea</name>
    <dbReference type="NCBI Taxonomy" id="1428644"/>
    <lineage>
        <taxon>Bacteria</taxon>
        <taxon>Bacillati</taxon>
        <taxon>Actinomycetota</taxon>
        <taxon>Actinomycetes</taxon>
        <taxon>Kitasatosporales</taxon>
        <taxon>Streptomycetaceae</taxon>
        <taxon>Mangrovactinospora</taxon>
    </lineage>
</organism>
<dbReference type="InterPro" id="IPR006439">
    <property type="entry name" value="HAD-SF_hydro_IA"/>
</dbReference>
<dbReference type="InterPro" id="IPR051400">
    <property type="entry name" value="HAD-like_hydrolase"/>
</dbReference>
<reference evidence="4 5" key="1">
    <citation type="submission" date="2016-10" db="EMBL/GenBank/DDBJ databases">
        <title>Genome sequence of Streptomyces gilvigriseus MUSC 26.</title>
        <authorList>
            <person name="Lee L.-H."/>
            <person name="Ser H.-L."/>
        </authorList>
    </citation>
    <scope>NUCLEOTIDE SEQUENCE [LARGE SCALE GENOMIC DNA]</scope>
    <source>
        <strain evidence="4 5">MUSC 26</strain>
    </source>
</reference>
<gene>
    <name evidence="4" type="ORF">BIV57_12455</name>
</gene>
<dbReference type="Pfam" id="PF00702">
    <property type="entry name" value="Hydrolase"/>
    <property type="match status" value="1"/>
</dbReference>
<dbReference type="Gene3D" id="3.40.50.1000">
    <property type="entry name" value="HAD superfamily/HAD-like"/>
    <property type="match status" value="1"/>
</dbReference>
<evidence type="ECO:0000313" key="5">
    <source>
        <dbReference type="Proteomes" id="UP000243342"/>
    </source>
</evidence>
<proteinExistence type="predicted"/>
<comment type="cofactor">
    <cofactor evidence="1">
        <name>Mg(2+)</name>
        <dbReference type="ChEBI" id="CHEBI:18420"/>
    </cofactor>
</comment>
<dbReference type="InterPro" id="IPR023214">
    <property type="entry name" value="HAD_sf"/>
</dbReference>
<keyword evidence="2" id="KW-0378">Hydrolase</keyword>
<dbReference type="NCBIfam" id="TIGR01662">
    <property type="entry name" value="HAD-SF-IIIA"/>
    <property type="match status" value="1"/>
</dbReference>
<dbReference type="PANTHER" id="PTHR46470:SF4">
    <property type="entry name" value="5-AMINO-6-(5-PHOSPHO-D-RIBITYLAMINO)URACIL PHOSPHATASE YIGB"/>
    <property type="match status" value="1"/>
</dbReference>
<evidence type="ECO:0000256" key="2">
    <source>
        <dbReference type="ARBA" id="ARBA00022801"/>
    </source>
</evidence>
<dbReference type="SFLD" id="SFLDS00003">
    <property type="entry name" value="Haloacid_Dehalogenase"/>
    <property type="match status" value="1"/>
</dbReference>